<dbReference type="SUPFAM" id="SSF56112">
    <property type="entry name" value="Protein kinase-like (PK-like)"/>
    <property type="match status" value="1"/>
</dbReference>
<feature type="domain" description="Aminoglycoside phosphotransferase" evidence="1">
    <location>
        <begin position="62"/>
        <end position="237"/>
    </location>
</feature>
<gene>
    <name evidence="2" type="ORF">KQ929_13465</name>
</gene>
<evidence type="ECO:0000313" key="2">
    <source>
        <dbReference type="EMBL" id="QWW78272.1"/>
    </source>
</evidence>
<dbReference type="NCBIfam" id="NF007890">
    <property type="entry name" value="PRK10593.1"/>
    <property type="match status" value="1"/>
</dbReference>
<dbReference type="EMBL" id="CP076838">
    <property type="protein sequence ID" value="QWW78272.1"/>
    <property type="molecule type" value="Genomic_DNA"/>
</dbReference>
<name>A0ABX8JPM9_9ENTR</name>
<protein>
    <submittedName>
        <fullName evidence="2">YcbJ family phosphotransferase</fullName>
    </submittedName>
</protein>
<sequence>MEQLRVELSHLLGEKLSRVECVHEKADTTLWSLYDSQGNPLPLLARSFSSPDVARQLAWKISMLARSGTVRMPTVYGVMTHEDHPGPDVLLIERLRGVSVEAPARTPDRWEQLKDQIVEALLSWHRHDSGGLVGPVDSTQENLWPLWYRQRVEVLWGTLNQYQNTGLTMQDRRILFRTRQCLPALFEGFNDNSVLIHGNFTLRSMLKDPRSDQLLAMVGPGVMLWAPREYELFRLSDSGLAEGLLWHYLQRAPVSESFLWRRWLYMLWDEVAQLVNTGRFSRANFDLASKSLLPWLV</sequence>
<dbReference type="InterPro" id="IPR002575">
    <property type="entry name" value="Aminoglycoside_PTrfase"/>
</dbReference>
<keyword evidence="3" id="KW-1185">Reference proteome</keyword>
<evidence type="ECO:0000313" key="3">
    <source>
        <dbReference type="Proteomes" id="UP000683497"/>
    </source>
</evidence>
<dbReference type="RefSeq" id="WP_207293370.1">
    <property type="nucleotide sequence ID" value="NZ_CP071383.1"/>
</dbReference>
<dbReference type="Proteomes" id="UP000683497">
    <property type="component" value="Chromosome"/>
</dbReference>
<reference evidence="2 3" key="1">
    <citation type="submission" date="2021-06" db="EMBL/GenBank/DDBJ databases">
        <title>Leclercia pneumoniae sp. nov.</title>
        <authorList>
            <person name="Hoenemann M."/>
            <person name="Viehweger A."/>
            <person name="Dietze N."/>
        </authorList>
    </citation>
    <scope>NUCLEOTIDE SEQUENCE [LARGE SCALE GENOMIC DNA]</scope>
    <source>
        <strain evidence="3">49125</strain>
    </source>
</reference>
<dbReference type="InterPro" id="IPR011009">
    <property type="entry name" value="Kinase-like_dom_sf"/>
</dbReference>
<accession>A0ABX8JPM9</accession>
<evidence type="ECO:0000259" key="1">
    <source>
        <dbReference type="Pfam" id="PF01636"/>
    </source>
</evidence>
<dbReference type="Pfam" id="PF01636">
    <property type="entry name" value="APH"/>
    <property type="match status" value="1"/>
</dbReference>
<organism evidence="2 3">
    <name type="scientific">Leclercia pneumoniae</name>
    <dbReference type="NCBI Taxonomy" id="2815358"/>
    <lineage>
        <taxon>Bacteria</taxon>
        <taxon>Pseudomonadati</taxon>
        <taxon>Pseudomonadota</taxon>
        <taxon>Gammaproteobacteria</taxon>
        <taxon>Enterobacterales</taxon>
        <taxon>Enterobacteriaceae</taxon>
        <taxon>Leclercia</taxon>
    </lineage>
</organism>
<proteinExistence type="predicted"/>